<accession>A0A7J9FIZ3</accession>
<organism evidence="1 2">
    <name type="scientific">Gossypium trilobum</name>
    <dbReference type="NCBI Taxonomy" id="34281"/>
    <lineage>
        <taxon>Eukaryota</taxon>
        <taxon>Viridiplantae</taxon>
        <taxon>Streptophyta</taxon>
        <taxon>Embryophyta</taxon>
        <taxon>Tracheophyta</taxon>
        <taxon>Spermatophyta</taxon>
        <taxon>Magnoliopsida</taxon>
        <taxon>eudicotyledons</taxon>
        <taxon>Gunneridae</taxon>
        <taxon>Pentapetalae</taxon>
        <taxon>rosids</taxon>
        <taxon>malvids</taxon>
        <taxon>Malvales</taxon>
        <taxon>Malvaceae</taxon>
        <taxon>Malvoideae</taxon>
        <taxon>Gossypium</taxon>
    </lineage>
</organism>
<name>A0A7J9FIZ3_9ROSI</name>
<reference evidence="1 2" key="1">
    <citation type="journal article" date="2019" name="Genome Biol. Evol.">
        <title>Insights into the evolution of the New World diploid cottons (Gossypium, subgenus Houzingenia) based on genome sequencing.</title>
        <authorList>
            <person name="Grover C.E."/>
            <person name="Arick M.A. 2nd"/>
            <person name="Thrash A."/>
            <person name="Conover J.L."/>
            <person name="Sanders W.S."/>
            <person name="Peterson D.G."/>
            <person name="Frelichowski J.E."/>
            <person name="Scheffler J.A."/>
            <person name="Scheffler B.E."/>
            <person name="Wendel J.F."/>
        </authorList>
    </citation>
    <scope>NUCLEOTIDE SEQUENCE [LARGE SCALE GENOMIC DNA]</scope>
    <source>
        <strain evidence="1">8</strain>
        <tissue evidence="1">Leaf</tissue>
    </source>
</reference>
<comment type="caution">
    <text evidence="1">The sequence shown here is derived from an EMBL/GenBank/DDBJ whole genome shotgun (WGS) entry which is preliminary data.</text>
</comment>
<evidence type="ECO:0000313" key="2">
    <source>
        <dbReference type="Proteomes" id="UP000593568"/>
    </source>
</evidence>
<keyword evidence="2" id="KW-1185">Reference proteome</keyword>
<proteinExistence type="predicted"/>
<dbReference type="Proteomes" id="UP000593568">
    <property type="component" value="Unassembled WGS sequence"/>
</dbReference>
<dbReference type="EMBL" id="JABEZW010218385">
    <property type="protein sequence ID" value="MBA0785302.1"/>
    <property type="molecule type" value="Genomic_DNA"/>
</dbReference>
<sequence>MYGATPPNKTKIGVILNKFFQNPNIWHVKVPLVNYATIETHQTDRVLRQFGFRQLIPVAPEEYIKIWEIGMIIYLLENRSSFQKNDRAL</sequence>
<protein>
    <submittedName>
        <fullName evidence="1">Uncharacterized protein</fullName>
    </submittedName>
</protein>
<gene>
    <name evidence="1" type="ORF">Gotri_025176</name>
</gene>
<dbReference type="AlphaFoldDB" id="A0A7J9FIZ3"/>
<evidence type="ECO:0000313" key="1">
    <source>
        <dbReference type="EMBL" id="MBA0785302.1"/>
    </source>
</evidence>